<organism evidence="1 2">
    <name type="scientific">Clostridium bornimense</name>
    <dbReference type="NCBI Taxonomy" id="1216932"/>
    <lineage>
        <taxon>Bacteria</taxon>
        <taxon>Bacillati</taxon>
        <taxon>Bacillota</taxon>
        <taxon>Clostridia</taxon>
        <taxon>Eubacteriales</taxon>
        <taxon>Clostridiaceae</taxon>
        <taxon>Clostridium</taxon>
    </lineage>
</organism>
<proteinExistence type="predicted"/>
<dbReference type="HOGENOM" id="CLU_213122_1_0_9"/>
<dbReference type="KEGG" id="clt:CM240_1892"/>
<dbReference type="PATRIC" id="fig|1216932.3.peg.1891"/>
<gene>
    <name evidence="1" type="ORF">CM240_1892</name>
</gene>
<protein>
    <submittedName>
        <fullName evidence="1">Uncharacterized protein</fullName>
    </submittedName>
</protein>
<dbReference type="STRING" id="1216932.CM240_1892"/>
<accession>W6SH93</accession>
<reference evidence="1 2" key="1">
    <citation type="submission" date="2013-11" db="EMBL/GenBank/DDBJ databases">
        <title>Complete genome sequence of Clostridum sp. M2/40.</title>
        <authorList>
            <person name="Wibberg D."/>
            <person name="Puehler A."/>
            <person name="Schlueter A."/>
        </authorList>
    </citation>
    <scope>NUCLEOTIDE SEQUENCE [LARGE SCALE GENOMIC DNA]</scope>
    <source>
        <strain evidence="2">M2/40</strain>
    </source>
</reference>
<dbReference type="AlphaFoldDB" id="W6SH93"/>
<dbReference type="Proteomes" id="UP000019426">
    <property type="component" value="Chromosome M2/40_rep1"/>
</dbReference>
<name>W6SH93_9CLOT</name>
<keyword evidence="2" id="KW-1185">Reference proteome</keyword>
<evidence type="ECO:0000313" key="1">
    <source>
        <dbReference type="EMBL" id="CDM69050.1"/>
    </source>
</evidence>
<sequence>MKAIGNFTKNAVEEFEENIVEQKDFLEKADSRYNKNKK</sequence>
<evidence type="ECO:0000313" key="2">
    <source>
        <dbReference type="Proteomes" id="UP000019426"/>
    </source>
</evidence>
<dbReference type="EMBL" id="HG917868">
    <property type="protein sequence ID" value="CDM69050.1"/>
    <property type="molecule type" value="Genomic_DNA"/>
</dbReference>